<evidence type="ECO:0000313" key="2">
    <source>
        <dbReference type="Proteomes" id="UP000637061"/>
    </source>
</evidence>
<evidence type="ECO:0000313" key="1">
    <source>
        <dbReference type="EMBL" id="MBI6882762.1"/>
    </source>
</evidence>
<gene>
    <name evidence="1" type="ORF">JEU22_02455</name>
</gene>
<accession>A0A8I1EB53</accession>
<organism evidence="1 2">
    <name type="scientific">Pseudomonas putida</name>
    <name type="common">Arthrobacter siderocapsulatus</name>
    <dbReference type="NCBI Taxonomy" id="303"/>
    <lineage>
        <taxon>Bacteria</taxon>
        <taxon>Pseudomonadati</taxon>
        <taxon>Pseudomonadota</taxon>
        <taxon>Gammaproteobacteria</taxon>
        <taxon>Pseudomonadales</taxon>
        <taxon>Pseudomonadaceae</taxon>
        <taxon>Pseudomonas</taxon>
    </lineage>
</organism>
<dbReference type="AlphaFoldDB" id="A0A8I1EB53"/>
<name>A0A8I1EB53_PSEPU</name>
<dbReference type="Proteomes" id="UP000637061">
    <property type="component" value="Unassembled WGS sequence"/>
</dbReference>
<sequence length="71" mass="8240">MASANKTPCPRCGSEPIMARHGSRFWKAKCPKDHGLLNRIEGHPMKTQREAWEEWENNYEVKQSRLTEAKS</sequence>
<reference evidence="1" key="1">
    <citation type="submission" date="2020-12" db="EMBL/GenBank/DDBJ databases">
        <title>Enhanced detection system for hospital associated transmission using whole genome sequencing surveillance.</title>
        <authorList>
            <person name="Harrison L.H."/>
            <person name="Van Tyne D."/>
            <person name="Marsh J.W."/>
            <person name="Griffith M.P."/>
            <person name="Snyder D.J."/>
            <person name="Cooper V.S."/>
            <person name="Mustapha M."/>
        </authorList>
    </citation>
    <scope>NUCLEOTIDE SEQUENCE</scope>
    <source>
        <strain evidence="1">PSB00042</strain>
    </source>
</reference>
<dbReference type="EMBL" id="JAEHTE010000001">
    <property type="protein sequence ID" value="MBI6882762.1"/>
    <property type="molecule type" value="Genomic_DNA"/>
</dbReference>
<protein>
    <submittedName>
        <fullName evidence="1">Uncharacterized protein</fullName>
    </submittedName>
</protein>
<proteinExistence type="predicted"/>
<dbReference type="RefSeq" id="WP_198746369.1">
    <property type="nucleotide sequence ID" value="NZ_JAEHTE010000001.1"/>
</dbReference>
<comment type="caution">
    <text evidence="1">The sequence shown here is derived from an EMBL/GenBank/DDBJ whole genome shotgun (WGS) entry which is preliminary data.</text>
</comment>